<keyword evidence="2" id="KW-1185">Reference proteome</keyword>
<name>A0A1I4HXG6_9BURK</name>
<sequence>MISSMMPKPPDDAQLLRAEIAAAAARLIAQDGADYGSAKRKAARQILGEAQAPANVLPDNAQIEVELRLYHALFKADSQPARLFRLRTMALQVMESLAQFNPFLTGAVLNGTAGPHDDIHLQLFADSAKEVEIFLLNRNVNIDISETPHFKGARHDPVETVSFLWHKEGVHAALYELDDLRGALKARADGKTIRTDIAGLRALLVNSSPGDGAGDTEYSTTDLPS</sequence>
<organism evidence="1 2">
    <name type="scientific">Rugamonas rubra</name>
    <dbReference type="NCBI Taxonomy" id="758825"/>
    <lineage>
        <taxon>Bacteria</taxon>
        <taxon>Pseudomonadati</taxon>
        <taxon>Pseudomonadota</taxon>
        <taxon>Betaproteobacteria</taxon>
        <taxon>Burkholderiales</taxon>
        <taxon>Oxalobacteraceae</taxon>
        <taxon>Telluria group</taxon>
        <taxon>Rugamonas</taxon>
    </lineage>
</organism>
<protein>
    <recommendedName>
        <fullName evidence="3">Nucleotidyltransferase domain-containing protein</fullName>
    </recommendedName>
</protein>
<dbReference type="Proteomes" id="UP000199470">
    <property type="component" value="Unassembled WGS sequence"/>
</dbReference>
<evidence type="ECO:0000313" key="2">
    <source>
        <dbReference type="Proteomes" id="UP000199470"/>
    </source>
</evidence>
<evidence type="ECO:0008006" key="3">
    <source>
        <dbReference type="Google" id="ProtNLM"/>
    </source>
</evidence>
<evidence type="ECO:0000313" key="1">
    <source>
        <dbReference type="EMBL" id="SFL46477.1"/>
    </source>
</evidence>
<dbReference type="EMBL" id="FOTW01000004">
    <property type="protein sequence ID" value="SFL46477.1"/>
    <property type="molecule type" value="Genomic_DNA"/>
</dbReference>
<gene>
    <name evidence="1" type="ORF">SAMN02982985_00280</name>
</gene>
<proteinExistence type="predicted"/>
<dbReference type="AlphaFoldDB" id="A0A1I4HXG6"/>
<accession>A0A1I4HXG6</accession>
<reference evidence="1 2" key="1">
    <citation type="submission" date="2016-10" db="EMBL/GenBank/DDBJ databases">
        <authorList>
            <person name="de Groot N.N."/>
        </authorList>
    </citation>
    <scope>NUCLEOTIDE SEQUENCE [LARGE SCALE GENOMIC DNA]</scope>
    <source>
        <strain evidence="1 2">ATCC 43154</strain>
    </source>
</reference>
<dbReference type="STRING" id="758825.SAMN02982985_00280"/>